<dbReference type="RefSeq" id="WP_386825421.1">
    <property type="nucleotide sequence ID" value="NZ_JBHTIF010000004.1"/>
</dbReference>
<feature type="transmembrane region" description="Helical" evidence="1">
    <location>
        <begin position="68"/>
        <end position="85"/>
    </location>
</feature>
<protein>
    <submittedName>
        <fullName evidence="3">DUF6249 domain-containing protein</fullName>
    </submittedName>
</protein>
<evidence type="ECO:0000256" key="1">
    <source>
        <dbReference type="SAM" id="Phobius"/>
    </source>
</evidence>
<evidence type="ECO:0000313" key="3">
    <source>
        <dbReference type="EMBL" id="MFD0727037.1"/>
    </source>
</evidence>
<accession>A0ABW2YET4</accession>
<feature type="domain" description="DUF6249" evidence="2">
    <location>
        <begin position="8"/>
        <end position="113"/>
    </location>
</feature>
<keyword evidence="1" id="KW-1133">Transmembrane helix</keyword>
<name>A0ABW2YET4_9GAMM</name>
<dbReference type="EMBL" id="JBHTIF010000004">
    <property type="protein sequence ID" value="MFD0727037.1"/>
    <property type="molecule type" value="Genomic_DNA"/>
</dbReference>
<dbReference type="Pfam" id="PF19762">
    <property type="entry name" value="DUF6249"/>
    <property type="match status" value="1"/>
</dbReference>
<evidence type="ECO:0000313" key="4">
    <source>
        <dbReference type="Proteomes" id="UP001597110"/>
    </source>
</evidence>
<sequence length="119" mass="12852">MDGIFIPIIGVICIAAMFVTFSVLNSRNQREVQKTLRAALERGTPLTAELVAQMNTNRPSAKTDLKRGIIIMSIGVAAAFAGIISGAVTEFATVATFPFFMGLGFMVVWKLDQADRPSE</sequence>
<dbReference type="InterPro" id="IPR046216">
    <property type="entry name" value="DUF6249"/>
</dbReference>
<keyword evidence="1" id="KW-0812">Transmembrane</keyword>
<gene>
    <name evidence="3" type="ORF">ACFQ0E_15690</name>
</gene>
<feature type="transmembrane region" description="Helical" evidence="1">
    <location>
        <begin position="6"/>
        <end position="24"/>
    </location>
</feature>
<feature type="transmembrane region" description="Helical" evidence="1">
    <location>
        <begin position="91"/>
        <end position="109"/>
    </location>
</feature>
<evidence type="ECO:0000259" key="2">
    <source>
        <dbReference type="Pfam" id="PF19762"/>
    </source>
</evidence>
<keyword evidence="4" id="KW-1185">Reference proteome</keyword>
<proteinExistence type="predicted"/>
<dbReference type="Proteomes" id="UP001597110">
    <property type="component" value="Unassembled WGS sequence"/>
</dbReference>
<comment type="caution">
    <text evidence="3">The sequence shown here is derived from an EMBL/GenBank/DDBJ whole genome shotgun (WGS) entry which is preliminary data.</text>
</comment>
<organism evidence="3 4">
    <name type="scientific">Lysobacter brunescens</name>
    <dbReference type="NCBI Taxonomy" id="262323"/>
    <lineage>
        <taxon>Bacteria</taxon>
        <taxon>Pseudomonadati</taxon>
        <taxon>Pseudomonadota</taxon>
        <taxon>Gammaproteobacteria</taxon>
        <taxon>Lysobacterales</taxon>
        <taxon>Lysobacteraceae</taxon>
        <taxon>Lysobacter</taxon>
    </lineage>
</organism>
<keyword evidence="1" id="KW-0472">Membrane</keyword>
<reference evidence="4" key="1">
    <citation type="journal article" date="2019" name="Int. J. Syst. Evol. Microbiol.">
        <title>The Global Catalogue of Microorganisms (GCM) 10K type strain sequencing project: providing services to taxonomists for standard genome sequencing and annotation.</title>
        <authorList>
            <consortium name="The Broad Institute Genomics Platform"/>
            <consortium name="The Broad Institute Genome Sequencing Center for Infectious Disease"/>
            <person name="Wu L."/>
            <person name="Ma J."/>
        </authorList>
    </citation>
    <scope>NUCLEOTIDE SEQUENCE [LARGE SCALE GENOMIC DNA]</scope>
    <source>
        <strain evidence="4">CCUG 55585</strain>
    </source>
</reference>